<dbReference type="AlphaFoldDB" id="A0A426QIK1"/>
<evidence type="ECO:0000313" key="2">
    <source>
        <dbReference type="EMBL" id="RRQ21592.1"/>
    </source>
</evidence>
<evidence type="ECO:0000259" key="1">
    <source>
        <dbReference type="PROSITE" id="PS51340"/>
    </source>
</evidence>
<accession>A0A426QIK1</accession>
<protein>
    <submittedName>
        <fullName evidence="2">MOSC domain-containing protein</fullName>
    </submittedName>
</protein>
<gene>
    <name evidence="2" type="ORF">D6C00_06310</name>
</gene>
<dbReference type="PANTHER" id="PTHR36930">
    <property type="entry name" value="METAL-SULFUR CLUSTER BIOSYNTHESIS PROTEINS YUAD-RELATED"/>
    <property type="match status" value="1"/>
</dbReference>
<dbReference type="GO" id="GO:0030170">
    <property type="term" value="F:pyridoxal phosphate binding"/>
    <property type="evidence" value="ECO:0007669"/>
    <property type="project" value="InterPro"/>
</dbReference>
<reference evidence="2 3" key="1">
    <citation type="journal article" date="2010" name="Int. J. Syst. Evol. Microbiol.">
        <title>Thiohalobacter thiocyanaticus gen. nov., sp. nov., a moderately halophilic, sulfur-oxidizing gammaproteobacterium from hypersaline lakes, that utilizes thiocyanate.</title>
        <authorList>
            <person name="Sorokin D.Y."/>
            <person name="Kovaleva O.L."/>
            <person name="Tourova T.P."/>
            <person name="Muyzer G."/>
        </authorList>
    </citation>
    <scope>NUCLEOTIDE SEQUENCE [LARGE SCALE GENOMIC DNA]</scope>
    <source>
        <strain evidence="2 3">Hrh1</strain>
    </source>
</reference>
<dbReference type="GO" id="GO:0030151">
    <property type="term" value="F:molybdenum ion binding"/>
    <property type="evidence" value="ECO:0007669"/>
    <property type="project" value="InterPro"/>
</dbReference>
<dbReference type="GO" id="GO:0003824">
    <property type="term" value="F:catalytic activity"/>
    <property type="evidence" value="ECO:0007669"/>
    <property type="project" value="InterPro"/>
</dbReference>
<organism evidence="2 3">
    <name type="scientific">Thiohalobacter thiocyanaticus</name>
    <dbReference type="NCBI Taxonomy" id="585455"/>
    <lineage>
        <taxon>Bacteria</taxon>
        <taxon>Pseudomonadati</taxon>
        <taxon>Pseudomonadota</taxon>
        <taxon>Gammaproteobacteria</taxon>
        <taxon>Thiohalobacterales</taxon>
        <taxon>Thiohalobacteraceae</taxon>
        <taxon>Thiohalobacter</taxon>
    </lineage>
</organism>
<dbReference type="Pfam" id="PF03473">
    <property type="entry name" value="MOSC"/>
    <property type="match status" value="1"/>
</dbReference>
<sequence length="171" mass="18957">MSFLNRLFFSSRHRALPELKAIYIAGSAGAEMHSVERIQALEQTGLQSDRYSVAKGFWQANEACQVTLISEDDLNKARKGLSDTLRARLDTGHHRRNLVVGNLKTRVLQDKTFRIGDAVFRYQKPRPPCGYLDKIEGKGLAGALAQNSGICVTVVRGGFIAVGDRVEVMHD</sequence>
<dbReference type="RefSeq" id="WP_125180935.1">
    <property type="nucleotide sequence ID" value="NZ_QZMU01000001.1"/>
</dbReference>
<dbReference type="PANTHER" id="PTHR36930:SF1">
    <property type="entry name" value="MOSC DOMAIN-CONTAINING PROTEIN"/>
    <property type="match status" value="1"/>
</dbReference>
<dbReference type="Gene3D" id="2.40.33.20">
    <property type="entry name" value="PK beta-barrel domain-like"/>
    <property type="match status" value="1"/>
</dbReference>
<dbReference type="EMBL" id="QZMU01000001">
    <property type="protein sequence ID" value="RRQ21592.1"/>
    <property type="molecule type" value="Genomic_DNA"/>
</dbReference>
<dbReference type="SUPFAM" id="SSF50800">
    <property type="entry name" value="PK beta-barrel domain-like"/>
    <property type="match status" value="1"/>
</dbReference>
<dbReference type="Proteomes" id="UP000287798">
    <property type="component" value="Unassembled WGS sequence"/>
</dbReference>
<dbReference type="InterPro" id="IPR011037">
    <property type="entry name" value="Pyrv_Knase-like_insert_dom_sf"/>
</dbReference>
<name>A0A426QIK1_9GAMM</name>
<dbReference type="OrthoDB" id="1550913at2"/>
<feature type="domain" description="MOSC" evidence="1">
    <location>
        <begin position="33"/>
        <end position="169"/>
    </location>
</feature>
<keyword evidence="3" id="KW-1185">Reference proteome</keyword>
<dbReference type="PROSITE" id="PS51340">
    <property type="entry name" value="MOSC"/>
    <property type="match status" value="1"/>
</dbReference>
<proteinExistence type="predicted"/>
<dbReference type="InterPro" id="IPR005302">
    <property type="entry name" value="MoCF_Sase_C"/>
</dbReference>
<comment type="caution">
    <text evidence="2">The sequence shown here is derived from an EMBL/GenBank/DDBJ whole genome shotgun (WGS) entry which is preliminary data.</text>
</comment>
<evidence type="ECO:0000313" key="3">
    <source>
        <dbReference type="Proteomes" id="UP000287798"/>
    </source>
</evidence>
<dbReference type="InterPro" id="IPR052716">
    <property type="entry name" value="MOSC_domain"/>
</dbReference>